<name>U3TB81_9CREN</name>
<dbReference type="PATRIC" id="fig|1198449.6.peg.208"/>
<feature type="domain" description="Peptidase S8/S53" evidence="8">
    <location>
        <begin position="153"/>
        <end position="426"/>
    </location>
</feature>
<evidence type="ECO:0000259" key="8">
    <source>
        <dbReference type="Pfam" id="PF00082"/>
    </source>
</evidence>
<dbReference type="KEGG" id="acj:ACAM_0202"/>
<keyword evidence="7" id="KW-0812">Transmembrane</keyword>
<gene>
    <name evidence="9" type="ORF">ACAM_0202</name>
</gene>
<evidence type="ECO:0000256" key="6">
    <source>
        <dbReference type="RuleBase" id="RU003355"/>
    </source>
</evidence>
<dbReference type="Gene3D" id="3.40.50.200">
    <property type="entry name" value="Peptidase S8/S53 domain"/>
    <property type="match status" value="1"/>
</dbReference>
<dbReference type="GO" id="GO:0046872">
    <property type="term" value="F:metal ion binding"/>
    <property type="evidence" value="ECO:0007669"/>
    <property type="project" value="UniProtKB-KW"/>
</dbReference>
<dbReference type="PROSITE" id="PS00137">
    <property type="entry name" value="SUBTILASE_HIS"/>
    <property type="match status" value="1"/>
</dbReference>
<evidence type="ECO:0000313" key="9">
    <source>
        <dbReference type="EMBL" id="BAN89671.1"/>
    </source>
</evidence>
<dbReference type="InterPro" id="IPR000209">
    <property type="entry name" value="Peptidase_S8/S53_dom"/>
</dbReference>
<keyword evidence="7" id="KW-0472">Membrane</keyword>
<evidence type="ECO:0000256" key="3">
    <source>
        <dbReference type="ARBA" id="ARBA00022723"/>
    </source>
</evidence>
<keyword evidence="2 6" id="KW-0645">Protease</keyword>
<dbReference type="EMBL" id="AP012489">
    <property type="protein sequence ID" value="BAN89671.1"/>
    <property type="molecule type" value="Genomic_DNA"/>
</dbReference>
<evidence type="ECO:0000256" key="2">
    <source>
        <dbReference type="ARBA" id="ARBA00022670"/>
    </source>
</evidence>
<dbReference type="GO" id="GO:0006508">
    <property type="term" value="P:proteolysis"/>
    <property type="evidence" value="ECO:0007669"/>
    <property type="project" value="UniProtKB-KW"/>
</dbReference>
<feature type="transmembrane region" description="Helical" evidence="7">
    <location>
        <begin position="12"/>
        <end position="32"/>
    </location>
</feature>
<dbReference type="Pfam" id="PF00082">
    <property type="entry name" value="Peptidase_S8"/>
    <property type="match status" value="1"/>
</dbReference>
<comment type="similarity">
    <text evidence="1 6">Belongs to the peptidase S8 family.</text>
</comment>
<dbReference type="AlphaFoldDB" id="U3TB81"/>
<dbReference type="PROSITE" id="PS00138">
    <property type="entry name" value="SUBTILASE_SER"/>
    <property type="match status" value="1"/>
</dbReference>
<dbReference type="InterPro" id="IPR034202">
    <property type="entry name" value="Subtilisin_Carlsberg-like"/>
</dbReference>
<dbReference type="InterPro" id="IPR037045">
    <property type="entry name" value="S8pro/Inhibitor_I9_sf"/>
</dbReference>
<keyword evidence="4 6" id="KW-0378">Hydrolase</keyword>
<dbReference type="PANTHER" id="PTHR43806:SF11">
    <property type="entry name" value="CEREVISIN-RELATED"/>
    <property type="match status" value="1"/>
</dbReference>
<dbReference type="PROSITE" id="PS00136">
    <property type="entry name" value="SUBTILASE_ASP"/>
    <property type="match status" value="1"/>
</dbReference>
<dbReference type="eggNOG" id="arCOG00702">
    <property type="taxonomic scope" value="Archaea"/>
</dbReference>
<dbReference type="PROSITE" id="PS51892">
    <property type="entry name" value="SUBTILASE"/>
    <property type="match status" value="1"/>
</dbReference>
<evidence type="ECO:0000256" key="4">
    <source>
        <dbReference type="ARBA" id="ARBA00022801"/>
    </source>
</evidence>
<dbReference type="Proteomes" id="UP000016887">
    <property type="component" value="Chromosome"/>
</dbReference>
<protein>
    <submittedName>
        <fullName evidence="9">Pernisine</fullName>
    </submittedName>
</protein>
<proteinExistence type="inferred from homology"/>
<dbReference type="SUPFAM" id="SSF52743">
    <property type="entry name" value="Subtilisin-like"/>
    <property type="match status" value="1"/>
</dbReference>
<dbReference type="InterPro" id="IPR050131">
    <property type="entry name" value="Peptidase_S8_subtilisin-like"/>
</dbReference>
<dbReference type="InterPro" id="IPR036852">
    <property type="entry name" value="Peptidase_S8/S53_dom_sf"/>
</dbReference>
<dbReference type="SMR" id="U3TB81"/>
<keyword evidence="10" id="KW-1185">Reference proteome</keyword>
<evidence type="ECO:0000313" key="10">
    <source>
        <dbReference type="Proteomes" id="UP000016887"/>
    </source>
</evidence>
<dbReference type="GO" id="GO:0004252">
    <property type="term" value="F:serine-type endopeptidase activity"/>
    <property type="evidence" value="ECO:0007669"/>
    <property type="project" value="InterPro"/>
</dbReference>
<reference evidence="9 10" key="1">
    <citation type="journal article" date="2013" name="Appl. Environ. Microbiol.">
        <title>Variation of the Virus-Related Elements within Syntenic Genomes of the Hyperthermophilic Archaeon Aeropyrum.</title>
        <authorList>
            <person name="Daifuku T."/>
            <person name="Yoshida T."/>
            <person name="Kitamura T."/>
            <person name="Kawaichi S."/>
            <person name="Inoue T."/>
            <person name="Nomura K."/>
            <person name="Yoshida Y."/>
            <person name="Kuno S."/>
            <person name="Sako Y."/>
        </authorList>
    </citation>
    <scope>NUCLEOTIDE SEQUENCE [LARGE SCALE GENOMIC DNA]</scope>
    <source>
        <strain evidence="9 10">SY1</strain>
    </source>
</reference>
<dbReference type="STRING" id="1198449.ACAM_0202"/>
<organism evidence="9 10">
    <name type="scientific">Aeropyrum camini SY1 = JCM 12091</name>
    <dbReference type="NCBI Taxonomy" id="1198449"/>
    <lineage>
        <taxon>Archaea</taxon>
        <taxon>Thermoproteota</taxon>
        <taxon>Thermoprotei</taxon>
        <taxon>Desulfurococcales</taxon>
        <taxon>Desulfurococcaceae</taxon>
        <taxon>Aeropyrum</taxon>
    </lineage>
</organism>
<dbReference type="InterPro" id="IPR023828">
    <property type="entry name" value="Peptidase_S8_Ser-AS"/>
</dbReference>
<dbReference type="PRINTS" id="PR00723">
    <property type="entry name" value="SUBTILISIN"/>
</dbReference>
<dbReference type="InterPro" id="IPR022398">
    <property type="entry name" value="Peptidase_S8_His-AS"/>
</dbReference>
<dbReference type="Gene3D" id="3.30.70.80">
    <property type="entry name" value="Peptidase S8 propeptide/proteinase inhibitor I9"/>
    <property type="match status" value="1"/>
</dbReference>
<dbReference type="InterPro" id="IPR023827">
    <property type="entry name" value="Peptidase_S8_Asp-AS"/>
</dbReference>
<evidence type="ECO:0000256" key="1">
    <source>
        <dbReference type="ARBA" id="ARBA00011073"/>
    </source>
</evidence>
<dbReference type="MEROPS" id="S08.129"/>
<dbReference type="CDD" id="cd07477">
    <property type="entry name" value="Peptidases_S8_Subtilisin_subset"/>
    <property type="match status" value="1"/>
</dbReference>
<keyword evidence="7" id="KW-1133">Transmembrane helix</keyword>
<sequence length="440" mass="44506">MAAVVIGVIQVGTKIAAIAIALIFILPLFPVYTGSAAGASTVVIAKINPEEFNPQAVEALQGKVIYVADLAPVAIISIPGKAVGLLSKLPGVVNVSEDGVVYAMAKPPWAGGGNKSQPAEVLPWGIDYIDAEMVWPGGVTGWVDVNGDGDGEIEVAVIDTGVDKDHPDLAGNIVWGIAVWNGKISSNYQDRNGHGTHVTGTVAAIDNDIGVIGVAHSVEIYAVKALGNGGYGSWSDLVIAIDLAVKGPDGVIDADGDGVVAGDPEDDAPEVISMSLGGSSAPQAVHDIIKAAYDLGITIVAAAGNDGAASPSYPAAYPEVIAVGAIDENGNVPSWSNMNPEVAAPGVNILSTYPDDTYEELSGTSMATPHVSGTVALIQAARLASGLPLLPPGSEGDTTADTVRGVLHITAADAGDPGYDSLYGYGIVDAYDAVQTAVSG</sequence>
<evidence type="ECO:0000256" key="7">
    <source>
        <dbReference type="SAM" id="Phobius"/>
    </source>
</evidence>
<evidence type="ECO:0000256" key="5">
    <source>
        <dbReference type="ARBA" id="ARBA00022825"/>
    </source>
</evidence>
<dbReference type="InterPro" id="IPR015500">
    <property type="entry name" value="Peptidase_S8_subtilisin-rel"/>
</dbReference>
<dbReference type="PANTHER" id="PTHR43806">
    <property type="entry name" value="PEPTIDASE S8"/>
    <property type="match status" value="1"/>
</dbReference>
<keyword evidence="5 6" id="KW-0720">Serine protease</keyword>
<accession>U3TB81</accession>
<dbReference type="GO" id="GO:0005615">
    <property type="term" value="C:extracellular space"/>
    <property type="evidence" value="ECO:0007669"/>
    <property type="project" value="TreeGrafter"/>
</dbReference>
<keyword evidence="3" id="KW-0479">Metal-binding</keyword>